<name>A0A150ME37_9BACI</name>
<dbReference type="PANTHER" id="PTHR37809">
    <property type="entry name" value="RIBOSOMAL PROTEIN S12 METHYLTHIOTRANSFERASE ACCESSORY FACTOR YCAO"/>
    <property type="match status" value="1"/>
</dbReference>
<sequence>MKALLTKEYIDLRIDHFKGKVFGLWKKPEFYHRLGSYPLPKFKLITSSFPNFEKIVYQTDHVHFTFHLSGYGMLQNEARMAFLGESAERFAYASQYSVLNKRIVFDSYENLMKKRKDHELVCPLDYINIHYDRGHDHHIEKTDKISWLKMHSLIKSGHFVYIPFQMVVSGASKMLPNEKHPIINAVSTGTASHETFVQSLENAIIESMQLDSFNIHWYGGIRGEDITESHKDILEKVFGENGDFFEMFTVKFTDLSFDKPIFIAMCEIFSEHSHLPKYTVGIQGAYSMRKAIYRSLMETLAILEYNLNVCWADPDRFKNSVSLSIFDNLDDNVIYYSRTGKPGLKFTPYVFRPVPKVKNIKELLDSLKRYSIYAGVADITPADFIGCNQVICRVVIPELIPLCIPSFPQSNHPKYRALFGVVNDHPHPLP</sequence>
<dbReference type="Proteomes" id="UP000075683">
    <property type="component" value="Unassembled WGS sequence"/>
</dbReference>
<dbReference type="InterPro" id="IPR003776">
    <property type="entry name" value="YcaO-like_dom"/>
</dbReference>
<comment type="caution">
    <text evidence="2">The sequence shown here is derived from an EMBL/GenBank/DDBJ whole genome shotgun (WGS) entry which is preliminary data.</text>
</comment>
<reference evidence="2 3" key="1">
    <citation type="submission" date="2016-01" db="EMBL/GenBank/DDBJ databases">
        <title>Draft Genome Sequences of Seven Thermophilic Sporeformers Isolated from Foods.</title>
        <authorList>
            <person name="Berendsen E.M."/>
            <person name="Wells-Bennik M.H."/>
            <person name="Krawcyk A.O."/>
            <person name="De Jong A."/>
            <person name="Holsappel S."/>
            <person name="Eijlander R.T."/>
            <person name="Kuipers O.P."/>
        </authorList>
    </citation>
    <scope>NUCLEOTIDE SEQUENCE [LARGE SCALE GENOMIC DNA]</scope>
    <source>
        <strain evidence="2 3">B4135</strain>
    </source>
</reference>
<dbReference type="PANTHER" id="PTHR37809:SF1">
    <property type="entry name" value="RIBOSOMAL PROTEIN S12 METHYLTHIOTRANSFERASE ACCESSORY FACTOR YCAO"/>
    <property type="match status" value="1"/>
</dbReference>
<dbReference type="PATRIC" id="fig|301148.3.peg.104"/>
<dbReference type="Pfam" id="PF02624">
    <property type="entry name" value="YcaO"/>
    <property type="match status" value="1"/>
</dbReference>
<evidence type="ECO:0000313" key="2">
    <source>
        <dbReference type="EMBL" id="KYD22658.1"/>
    </source>
</evidence>
<dbReference type="PROSITE" id="PS51664">
    <property type="entry name" value="YCAO"/>
    <property type="match status" value="1"/>
</dbReference>
<proteinExistence type="predicted"/>
<dbReference type="NCBIfam" id="TIGR03604">
    <property type="entry name" value="TOMM_cyclo_SagD"/>
    <property type="match status" value="1"/>
</dbReference>
<dbReference type="InterPro" id="IPR027624">
    <property type="entry name" value="TOMM_cyclo_SagD"/>
</dbReference>
<evidence type="ECO:0000313" key="3">
    <source>
        <dbReference type="Proteomes" id="UP000075683"/>
    </source>
</evidence>
<gene>
    <name evidence="2" type="ORF">B4135_1141</name>
</gene>
<dbReference type="RefSeq" id="WP_061567948.1">
    <property type="nucleotide sequence ID" value="NZ_LQYT01000009.1"/>
</dbReference>
<dbReference type="STRING" id="301148.B4135_1141"/>
<dbReference type="OrthoDB" id="305162at2"/>
<organism evidence="2 3">
    <name type="scientific">Caldibacillus debilis</name>
    <dbReference type="NCBI Taxonomy" id="301148"/>
    <lineage>
        <taxon>Bacteria</taxon>
        <taxon>Bacillati</taxon>
        <taxon>Bacillota</taxon>
        <taxon>Bacilli</taxon>
        <taxon>Bacillales</taxon>
        <taxon>Bacillaceae</taxon>
        <taxon>Caldibacillus</taxon>
    </lineage>
</organism>
<evidence type="ECO:0000259" key="1">
    <source>
        <dbReference type="PROSITE" id="PS51664"/>
    </source>
</evidence>
<accession>A0A150ME37</accession>
<feature type="domain" description="YcaO" evidence="1">
    <location>
        <begin position="70"/>
        <end position="430"/>
    </location>
</feature>
<dbReference type="EMBL" id="LQYT01000009">
    <property type="protein sequence ID" value="KYD22658.1"/>
    <property type="molecule type" value="Genomic_DNA"/>
</dbReference>
<dbReference type="AlphaFoldDB" id="A0A150ME37"/>
<protein>
    <recommendedName>
        <fullName evidence="1">YcaO domain-containing protein</fullName>
    </recommendedName>
</protein>